<keyword evidence="6" id="KW-0963">Cytoplasm</keyword>
<dbReference type="PIRSF" id="PIRSF005650">
    <property type="entry name" value="Uridylate_kin"/>
    <property type="match status" value="1"/>
</dbReference>
<dbReference type="InterPro" id="IPR001048">
    <property type="entry name" value="Asp/Glu/Uridylate_kinase"/>
</dbReference>
<dbReference type="GO" id="GO:0044210">
    <property type="term" value="P:'de novo' CTP biosynthetic process"/>
    <property type="evidence" value="ECO:0007669"/>
    <property type="project" value="UniProtKB-UniPathway"/>
</dbReference>
<dbReference type="Proteomes" id="UP000177610">
    <property type="component" value="Unassembled WGS sequence"/>
</dbReference>
<dbReference type="Pfam" id="PF00696">
    <property type="entry name" value="AA_kinase"/>
    <property type="match status" value="1"/>
</dbReference>
<organism evidence="15 16">
    <name type="scientific">Candidatus Doudnabacteria bacterium RIFCSPHIGHO2_01_FULL_41_86</name>
    <dbReference type="NCBI Taxonomy" id="1817821"/>
    <lineage>
        <taxon>Bacteria</taxon>
        <taxon>Candidatus Doudnaibacteriota</taxon>
    </lineage>
</organism>
<dbReference type="GO" id="GO:0005524">
    <property type="term" value="F:ATP binding"/>
    <property type="evidence" value="ECO:0007669"/>
    <property type="project" value="UniProtKB-KW"/>
</dbReference>
<comment type="catalytic activity">
    <reaction evidence="13">
        <text>UMP + ATP = UDP + ADP</text>
        <dbReference type="Rhea" id="RHEA:24400"/>
        <dbReference type="ChEBI" id="CHEBI:30616"/>
        <dbReference type="ChEBI" id="CHEBI:57865"/>
        <dbReference type="ChEBI" id="CHEBI:58223"/>
        <dbReference type="ChEBI" id="CHEBI:456216"/>
        <dbReference type="EC" id="2.7.4.22"/>
    </reaction>
</comment>
<keyword evidence="7" id="KW-0808">Transferase</keyword>
<comment type="similarity">
    <text evidence="3">Belongs to the UMP kinase family.</text>
</comment>
<evidence type="ECO:0000259" key="14">
    <source>
        <dbReference type="Pfam" id="PF00696"/>
    </source>
</evidence>
<evidence type="ECO:0000256" key="1">
    <source>
        <dbReference type="ARBA" id="ARBA00004496"/>
    </source>
</evidence>
<keyword evidence="11" id="KW-0665">Pyrimidine biosynthesis</keyword>
<dbReference type="Gene3D" id="3.40.1160.10">
    <property type="entry name" value="Acetylglutamate kinase-like"/>
    <property type="match status" value="1"/>
</dbReference>
<evidence type="ECO:0000313" key="15">
    <source>
        <dbReference type="EMBL" id="OGE74169.1"/>
    </source>
</evidence>
<dbReference type="NCBIfam" id="TIGR02076">
    <property type="entry name" value="pyrH_arch"/>
    <property type="match status" value="1"/>
</dbReference>
<evidence type="ECO:0000256" key="9">
    <source>
        <dbReference type="ARBA" id="ARBA00022777"/>
    </source>
</evidence>
<keyword evidence="9" id="KW-0418">Kinase</keyword>
<dbReference type="InterPro" id="IPR011818">
    <property type="entry name" value="Uridylate_kinase_arch/spir"/>
</dbReference>
<feature type="domain" description="Aspartate/glutamate/uridylate kinase" evidence="14">
    <location>
        <begin position="4"/>
        <end position="204"/>
    </location>
</feature>
<evidence type="ECO:0000256" key="8">
    <source>
        <dbReference type="ARBA" id="ARBA00022741"/>
    </source>
</evidence>
<dbReference type="EC" id="2.7.4.22" evidence="4"/>
<keyword evidence="10" id="KW-0067">ATP-binding</keyword>
<proteinExistence type="inferred from homology"/>
<dbReference type="AlphaFoldDB" id="A0A1F5N961"/>
<keyword evidence="8" id="KW-0547">Nucleotide-binding</keyword>
<name>A0A1F5N961_9BACT</name>
<evidence type="ECO:0000256" key="2">
    <source>
        <dbReference type="ARBA" id="ARBA00004791"/>
    </source>
</evidence>
<evidence type="ECO:0000256" key="5">
    <source>
        <dbReference type="ARBA" id="ARBA00016403"/>
    </source>
</evidence>
<reference evidence="15 16" key="1">
    <citation type="journal article" date="2016" name="Nat. Commun.">
        <title>Thousands of microbial genomes shed light on interconnected biogeochemical processes in an aquifer system.</title>
        <authorList>
            <person name="Anantharaman K."/>
            <person name="Brown C.T."/>
            <person name="Hug L.A."/>
            <person name="Sharon I."/>
            <person name="Castelle C.J."/>
            <person name="Probst A.J."/>
            <person name="Thomas B.C."/>
            <person name="Singh A."/>
            <person name="Wilkins M.J."/>
            <person name="Karaoz U."/>
            <person name="Brodie E.L."/>
            <person name="Williams K.H."/>
            <person name="Hubbard S.S."/>
            <person name="Banfield J.F."/>
        </authorList>
    </citation>
    <scope>NUCLEOTIDE SEQUENCE [LARGE SCALE GENOMIC DNA]</scope>
</reference>
<evidence type="ECO:0000256" key="11">
    <source>
        <dbReference type="ARBA" id="ARBA00022975"/>
    </source>
</evidence>
<evidence type="ECO:0000256" key="6">
    <source>
        <dbReference type="ARBA" id="ARBA00022490"/>
    </source>
</evidence>
<evidence type="ECO:0000256" key="12">
    <source>
        <dbReference type="ARBA" id="ARBA00032092"/>
    </source>
</evidence>
<dbReference type="UniPathway" id="UPA00159">
    <property type="reaction ID" value="UER00275"/>
</dbReference>
<dbReference type="PANTHER" id="PTHR42833">
    <property type="entry name" value="URIDYLATE KINASE"/>
    <property type="match status" value="1"/>
</dbReference>
<dbReference type="GO" id="GO:0005737">
    <property type="term" value="C:cytoplasm"/>
    <property type="evidence" value="ECO:0007669"/>
    <property type="project" value="UniProtKB-SubCell"/>
</dbReference>
<protein>
    <recommendedName>
        <fullName evidence="5">Uridylate kinase</fullName>
        <ecNumber evidence="4">2.7.4.22</ecNumber>
    </recommendedName>
    <alternativeName>
        <fullName evidence="12">Uridine monophosphate kinase</fullName>
    </alternativeName>
</protein>
<dbReference type="InterPro" id="IPR036393">
    <property type="entry name" value="AceGlu_kinase-like_sf"/>
</dbReference>
<evidence type="ECO:0000256" key="3">
    <source>
        <dbReference type="ARBA" id="ARBA00007614"/>
    </source>
</evidence>
<comment type="caution">
    <text evidence="15">The sequence shown here is derived from an EMBL/GenBank/DDBJ whole genome shotgun (WGS) entry which is preliminary data.</text>
</comment>
<dbReference type="GO" id="GO:0006225">
    <property type="term" value="P:UDP biosynthetic process"/>
    <property type="evidence" value="ECO:0007669"/>
    <property type="project" value="TreeGrafter"/>
</dbReference>
<dbReference type="InterPro" id="IPR011817">
    <property type="entry name" value="Uridylate_kinase"/>
</dbReference>
<evidence type="ECO:0000256" key="10">
    <source>
        <dbReference type="ARBA" id="ARBA00022840"/>
    </source>
</evidence>
<dbReference type="GO" id="GO:0033862">
    <property type="term" value="F:UMP kinase activity"/>
    <property type="evidence" value="ECO:0007669"/>
    <property type="project" value="UniProtKB-EC"/>
</dbReference>
<dbReference type="EMBL" id="MFEH01000001">
    <property type="protein sequence ID" value="OGE74169.1"/>
    <property type="molecule type" value="Genomic_DNA"/>
</dbReference>
<evidence type="ECO:0000256" key="7">
    <source>
        <dbReference type="ARBA" id="ARBA00022679"/>
    </source>
</evidence>
<dbReference type="PANTHER" id="PTHR42833:SF4">
    <property type="entry name" value="URIDYLATE KINASE PUMPKIN, CHLOROPLASTIC"/>
    <property type="match status" value="1"/>
</dbReference>
<dbReference type="STRING" id="1817821.A2717_01305"/>
<evidence type="ECO:0000256" key="4">
    <source>
        <dbReference type="ARBA" id="ARBA00012899"/>
    </source>
</evidence>
<accession>A0A1F5N961</accession>
<gene>
    <name evidence="15" type="ORF">A2717_01305</name>
</gene>
<evidence type="ECO:0000256" key="13">
    <source>
        <dbReference type="ARBA" id="ARBA00047767"/>
    </source>
</evidence>
<dbReference type="SUPFAM" id="SSF53633">
    <property type="entry name" value="Carbamate kinase-like"/>
    <property type="match status" value="1"/>
</dbReference>
<comment type="pathway">
    <text evidence="2">Pyrimidine metabolism; CTP biosynthesis via de novo pathway; UDP from UMP (UMPK route): step 1/1.</text>
</comment>
<sequence>MSNRYIISLGGSLIVPDEVDVNFLLQFKKLIESEIKKGKKFILITGGGRTSRRYSEAAKKLGDLESVDLDWLGIHSTRLNGHLLRTIFRKHAHERIIKNPNKIENANEPIIVSAGFRPGWSTDYVAVLLAKKYGAEAMINLSNIDYVYDKNPKKFKGAKPLKNISWKDFRKIVGNKWDPGLNLPFDPVASKLAEKLKLKVVVMNGKPLSNLKNLLSGRSFKGTVIE</sequence>
<comment type="subcellular location">
    <subcellularLocation>
        <location evidence="1">Cytoplasm</location>
    </subcellularLocation>
</comment>
<evidence type="ECO:0000313" key="16">
    <source>
        <dbReference type="Proteomes" id="UP000177610"/>
    </source>
</evidence>